<proteinExistence type="predicted"/>
<evidence type="ECO:0000313" key="3">
    <source>
        <dbReference type="Proteomes" id="UP001497512"/>
    </source>
</evidence>
<dbReference type="Proteomes" id="UP001497512">
    <property type="component" value="Chromosome 7"/>
</dbReference>
<keyword evidence="3" id="KW-1185">Reference proteome</keyword>
<feature type="region of interest" description="Disordered" evidence="1">
    <location>
        <begin position="74"/>
        <end position="97"/>
    </location>
</feature>
<reference evidence="2" key="1">
    <citation type="submission" date="2024-02" db="EMBL/GenBank/DDBJ databases">
        <authorList>
            <consortium name="ELIXIR-Norway"/>
            <consortium name="Elixir Norway"/>
        </authorList>
    </citation>
    <scope>NUCLEOTIDE SEQUENCE</scope>
</reference>
<gene>
    <name evidence="2" type="ORF">CSSPTR1EN2_LOCUS20463</name>
</gene>
<feature type="compositionally biased region" description="Gly residues" evidence="1">
    <location>
        <begin position="87"/>
        <end position="97"/>
    </location>
</feature>
<organism evidence="2 3">
    <name type="scientific">Sphagnum troendelagicum</name>
    <dbReference type="NCBI Taxonomy" id="128251"/>
    <lineage>
        <taxon>Eukaryota</taxon>
        <taxon>Viridiplantae</taxon>
        <taxon>Streptophyta</taxon>
        <taxon>Embryophyta</taxon>
        <taxon>Bryophyta</taxon>
        <taxon>Sphagnophytina</taxon>
        <taxon>Sphagnopsida</taxon>
        <taxon>Sphagnales</taxon>
        <taxon>Sphagnaceae</taxon>
        <taxon>Sphagnum</taxon>
    </lineage>
</organism>
<protein>
    <submittedName>
        <fullName evidence="2">Uncharacterized protein</fullName>
    </submittedName>
</protein>
<evidence type="ECO:0000256" key="1">
    <source>
        <dbReference type="SAM" id="MobiDB-lite"/>
    </source>
</evidence>
<evidence type="ECO:0000313" key="2">
    <source>
        <dbReference type="EMBL" id="CAK9231284.1"/>
    </source>
</evidence>
<accession>A0ABP0UW01</accession>
<sequence>MQEICGATVSDLRSPVLYPSPQASELRIDTDIASFHPVSSAGEAEEPLDPSENLEKRERATFAALRCCSDAVEQEQSLWEGKRGKWRGGGGGGESER</sequence>
<name>A0ABP0UW01_9BRYO</name>
<dbReference type="EMBL" id="OZ019899">
    <property type="protein sequence ID" value="CAK9231284.1"/>
    <property type="molecule type" value="Genomic_DNA"/>
</dbReference>